<dbReference type="AlphaFoldDB" id="A0A5B7IJU6"/>
<proteinExistence type="predicted"/>
<comment type="caution">
    <text evidence="2">The sequence shown here is derived from an EMBL/GenBank/DDBJ whole genome shotgun (WGS) entry which is preliminary data.</text>
</comment>
<evidence type="ECO:0000313" key="3">
    <source>
        <dbReference type="Proteomes" id="UP000324222"/>
    </source>
</evidence>
<sequence length="61" mass="6653">MTRFTARQSNLASTNLASPNMLYSQRNHGSSPWQLAHPDGRQLVRPSCSSRSLNASHSAGN</sequence>
<evidence type="ECO:0000256" key="1">
    <source>
        <dbReference type="SAM" id="MobiDB-lite"/>
    </source>
</evidence>
<organism evidence="2 3">
    <name type="scientific">Portunus trituberculatus</name>
    <name type="common">Swimming crab</name>
    <name type="synonym">Neptunus trituberculatus</name>
    <dbReference type="NCBI Taxonomy" id="210409"/>
    <lineage>
        <taxon>Eukaryota</taxon>
        <taxon>Metazoa</taxon>
        <taxon>Ecdysozoa</taxon>
        <taxon>Arthropoda</taxon>
        <taxon>Crustacea</taxon>
        <taxon>Multicrustacea</taxon>
        <taxon>Malacostraca</taxon>
        <taxon>Eumalacostraca</taxon>
        <taxon>Eucarida</taxon>
        <taxon>Decapoda</taxon>
        <taxon>Pleocyemata</taxon>
        <taxon>Brachyura</taxon>
        <taxon>Eubrachyura</taxon>
        <taxon>Portunoidea</taxon>
        <taxon>Portunidae</taxon>
        <taxon>Portuninae</taxon>
        <taxon>Portunus</taxon>
    </lineage>
</organism>
<name>A0A5B7IJU6_PORTR</name>
<accession>A0A5B7IJU6</accession>
<feature type="compositionally biased region" description="Polar residues" evidence="1">
    <location>
        <begin position="1"/>
        <end position="33"/>
    </location>
</feature>
<evidence type="ECO:0000313" key="2">
    <source>
        <dbReference type="EMBL" id="MPC84092.1"/>
    </source>
</evidence>
<gene>
    <name evidence="2" type="ORF">E2C01_078818</name>
</gene>
<protein>
    <submittedName>
        <fullName evidence="2">Uncharacterized protein</fullName>
    </submittedName>
</protein>
<feature type="compositionally biased region" description="Polar residues" evidence="1">
    <location>
        <begin position="47"/>
        <end position="61"/>
    </location>
</feature>
<feature type="region of interest" description="Disordered" evidence="1">
    <location>
        <begin position="1"/>
        <end position="61"/>
    </location>
</feature>
<keyword evidence="3" id="KW-1185">Reference proteome</keyword>
<reference evidence="2 3" key="1">
    <citation type="submission" date="2019-05" db="EMBL/GenBank/DDBJ databases">
        <title>Another draft genome of Portunus trituberculatus and its Hox gene families provides insights of decapod evolution.</title>
        <authorList>
            <person name="Jeong J.-H."/>
            <person name="Song I."/>
            <person name="Kim S."/>
            <person name="Choi T."/>
            <person name="Kim D."/>
            <person name="Ryu S."/>
            <person name="Kim W."/>
        </authorList>
    </citation>
    <scope>NUCLEOTIDE SEQUENCE [LARGE SCALE GENOMIC DNA]</scope>
    <source>
        <tissue evidence="2">Muscle</tissue>
    </source>
</reference>
<dbReference type="EMBL" id="VSRR010064387">
    <property type="protein sequence ID" value="MPC84092.1"/>
    <property type="molecule type" value="Genomic_DNA"/>
</dbReference>
<dbReference type="Proteomes" id="UP000324222">
    <property type="component" value="Unassembled WGS sequence"/>
</dbReference>